<gene>
    <name evidence="1" type="ORF">QFC21_004496</name>
</gene>
<protein>
    <submittedName>
        <fullName evidence="1">Uncharacterized protein</fullName>
    </submittedName>
</protein>
<dbReference type="EMBL" id="JASBWT010000015">
    <property type="protein sequence ID" value="KAJ9098167.1"/>
    <property type="molecule type" value="Genomic_DNA"/>
</dbReference>
<evidence type="ECO:0000313" key="1">
    <source>
        <dbReference type="EMBL" id="KAJ9098167.1"/>
    </source>
</evidence>
<comment type="caution">
    <text evidence="1">The sequence shown here is derived from an EMBL/GenBank/DDBJ whole genome shotgun (WGS) entry which is preliminary data.</text>
</comment>
<proteinExistence type="predicted"/>
<sequence>MPLDTSIPVDHLSPRARELLSESFIVEDHMQAFAEALSISDLFDPEVTPSGLNSAAPQSPGLTAQSISSSTDPKASTLSGPSKVNGTLATEGRPPPSRRSSGMPAQGWEKVEKVKALSDFAPIHQKVSKKSSAHVARQGWSYHLARWPLLIVNTWEFFVSLISRPRQRLLRRRLRLATSWEEWRTAALDMDAHLGFDEWKAADEDNKYDFPLVRKVKKSLKSMRESGDVKGIMGVLEICVRNNFAGTESVRMYSETSSIPLAYTEEVAKALDFVRTSPDISLPEKRRFYRAINKNYGASALCLSGGAGFGYYHFGVIKAFLDADLLPRVITGTSAGGLVAALTCTRTDEELKEMLVPELADHITACEDSIAPTKLLNYLTAPDCVIWSAIIASAAVPGILNGVVLMQKTAQGDLKPMNFGSKFKDGSLRVDIPLESLHLLFNVNYSIVSQGWRGGFLLSAAEQYLKLELTKNFRVIRDLELLPQLLGSDWSSVFLQRFAGSVTILPKSRIVDWIHLLTDPDRKELKRMIQVGESVSWPKLHMIENRLKIERNVLRGRSEVRQALHRSRVTTDSDSAVRLNPVDKRLREQQRYIPLESDAEKGFVSRSKVMKRSHGSGRAPPDAGNAKMPDHNNTLRRRRARTASPNLDADLSRVHRNQLEELLGHSMDSNDSSSDREVTAADGKAEIAAAVDTDRLRQQRSKSFTSSFSFPSFGYRRSSQPSSPTESKKVLDRTSTSTPTSPRLTASRLPRWLSPHPEEPSVQIDVVDDEESEGSSEGVEAMEEEGRLIAQQDFFTQNEDDNALGTTTSDEDSVLSDGEVTVSGERATRSEVRESAAEGTTF</sequence>
<keyword evidence="2" id="KW-1185">Reference proteome</keyword>
<reference evidence="1" key="1">
    <citation type="submission" date="2023-04" db="EMBL/GenBank/DDBJ databases">
        <title>Draft Genome sequencing of Naganishia species isolated from polar environments using Oxford Nanopore Technology.</title>
        <authorList>
            <person name="Leo P."/>
            <person name="Venkateswaran K."/>
        </authorList>
    </citation>
    <scope>NUCLEOTIDE SEQUENCE</scope>
    <source>
        <strain evidence="1">MNA-CCFEE 5423</strain>
    </source>
</reference>
<organism evidence="1 2">
    <name type="scientific">Naganishia friedmannii</name>
    <dbReference type="NCBI Taxonomy" id="89922"/>
    <lineage>
        <taxon>Eukaryota</taxon>
        <taxon>Fungi</taxon>
        <taxon>Dikarya</taxon>
        <taxon>Basidiomycota</taxon>
        <taxon>Agaricomycotina</taxon>
        <taxon>Tremellomycetes</taxon>
        <taxon>Filobasidiales</taxon>
        <taxon>Filobasidiaceae</taxon>
        <taxon>Naganishia</taxon>
    </lineage>
</organism>
<dbReference type="Proteomes" id="UP001227268">
    <property type="component" value="Unassembled WGS sequence"/>
</dbReference>
<evidence type="ECO:0000313" key="2">
    <source>
        <dbReference type="Proteomes" id="UP001227268"/>
    </source>
</evidence>
<accession>A0ACC2VFS5</accession>
<name>A0ACC2VFS5_9TREE</name>